<feature type="transmembrane region" description="Helical" evidence="7">
    <location>
        <begin position="274"/>
        <end position="296"/>
    </location>
</feature>
<feature type="transmembrane region" description="Helical" evidence="7">
    <location>
        <begin position="386"/>
        <end position="404"/>
    </location>
</feature>
<feature type="compositionally biased region" description="Polar residues" evidence="6">
    <location>
        <begin position="69"/>
        <end position="79"/>
    </location>
</feature>
<dbReference type="OrthoDB" id="28755at2759"/>
<dbReference type="GO" id="GO:0008506">
    <property type="term" value="F:sucrose:proton symporter activity"/>
    <property type="evidence" value="ECO:0007669"/>
    <property type="project" value="TreeGrafter"/>
</dbReference>
<proteinExistence type="predicted"/>
<protein>
    <recommendedName>
        <fullName evidence="10">Major facilitator superfamily (MFS) profile domain-containing protein</fullName>
    </recommendedName>
</protein>
<keyword evidence="9" id="KW-1185">Reference proteome</keyword>
<feature type="transmembrane region" description="Helical" evidence="7">
    <location>
        <begin position="240"/>
        <end position="262"/>
    </location>
</feature>
<evidence type="ECO:0000313" key="8">
    <source>
        <dbReference type="EMBL" id="QIW98585.1"/>
    </source>
</evidence>
<dbReference type="Proteomes" id="UP000503462">
    <property type="component" value="Chromosome 3"/>
</dbReference>
<feature type="transmembrane region" description="Helical" evidence="7">
    <location>
        <begin position="594"/>
        <end position="615"/>
    </location>
</feature>
<sequence>MSTPTHPEPTATGLTAARPTGPIATEPTETITREPAEPAEKETASSRVSQDNSNDNNSNDGSNSESNNETMPVSQTSWTGHPKIKGPTEPIRMFLLTCSMIGLQFCWGTEMTYCTPYLLSLGLSKSMLSLVWIAGPLSGLVMQPVVGMISDKWTGKYGRRRPFMVAGTVGVVICLVLLAWMEDIVGIFISNDERRRTITIVAAVFDIYVLDFVINVVQATCRSLVVDMLPVHKQHLGSAWVSRVAGLGHLLVYAIGSIDLMATLGQSFLGNTQFKKVCVIAAIALILSQGITCYAVQERALVLNDKHDKEWKSAYSVLRDIWDTTMKLPPPIRAICWVTFWSWIGWFPFLFYSSTWVGEIYLRYSATRQTSNDALSDVGRVGSTSLVVFSLVSFIISIILPYLARSVDDTENTNYTVRPSQRMAKVVRSLQSWHIQRPTIAQAWTVANIMFAVSMVWAPTVRSVGFATVLVALCGVPWAIGGWASFALIGAEINKLSSDIPQAHRRNGTYQQVPDDAVELDSPTLHLRHDSDASAHGASQTGELAGIYLGILNLYTTMPQFIGTGISTIVFSILEPGKSPELTDAGEGLQAPKDGMSGIGVCLFIGALCAGMAAWKCRDLGKG</sequence>
<feature type="transmembrane region" description="Helical" evidence="7">
    <location>
        <begin position="464"/>
        <end position="489"/>
    </location>
</feature>
<evidence type="ECO:0000256" key="3">
    <source>
        <dbReference type="ARBA" id="ARBA00022692"/>
    </source>
</evidence>
<evidence type="ECO:0000256" key="1">
    <source>
        <dbReference type="ARBA" id="ARBA00004141"/>
    </source>
</evidence>
<feature type="compositionally biased region" description="Low complexity" evidence="6">
    <location>
        <begin position="45"/>
        <end position="68"/>
    </location>
</feature>
<feature type="transmembrane region" description="Helical" evidence="7">
    <location>
        <begin position="552"/>
        <end position="574"/>
    </location>
</feature>
<evidence type="ECO:0000256" key="5">
    <source>
        <dbReference type="ARBA" id="ARBA00023136"/>
    </source>
</evidence>
<dbReference type="SUPFAM" id="SSF103473">
    <property type="entry name" value="MFS general substrate transporter"/>
    <property type="match status" value="1"/>
</dbReference>
<gene>
    <name evidence="8" type="ORF">AMS68_004103</name>
</gene>
<dbReference type="GO" id="GO:0005886">
    <property type="term" value="C:plasma membrane"/>
    <property type="evidence" value="ECO:0007669"/>
    <property type="project" value="TreeGrafter"/>
</dbReference>
<feature type="transmembrane region" description="Helical" evidence="7">
    <location>
        <begin position="130"/>
        <end position="150"/>
    </location>
</feature>
<feature type="region of interest" description="Disordered" evidence="6">
    <location>
        <begin position="1"/>
        <end position="83"/>
    </location>
</feature>
<evidence type="ECO:0000256" key="6">
    <source>
        <dbReference type="SAM" id="MobiDB-lite"/>
    </source>
</evidence>
<feature type="transmembrane region" description="Helical" evidence="7">
    <location>
        <begin position="200"/>
        <end position="219"/>
    </location>
</feature>
<accession>A0A6H0XV71</accession>
<keyword evidence="2" id="KW-0813">Transport</keyword>
<feature type="transmembrane region" description="Helical" evidence="7">
    <location>
        <begin position="439"/>
        <end position="458"/>
    </location>
</feature>
<organism evidence="8 9">
    <name type="scientific">Peltaster fructicola</name>
    <dbReference type="NCBI Taxonomy" id="286661"/>
    <lineage>
        <taxon>Eukaryota</taxon>
        <taxon>Fungi</taxon>
        <taxon>Dikarya</taxon>
        <taxon>Ascomycota</taxon>
        <taxon>Pezizomycotina</taxon>
        <taxon>Dothideomycetes</taxon>
        <taxon>Dothideomycetes incertae sedis</taxon>
        <taxon>Peltaster</taxon>
    </lineage>
</organism>
<feature type="transmembrane region" description="Helical" evidence="7">
    <location>
        <begin position="334"/>
        <end position="352"/>
    </location>
</feature>
<evidence type="ECO:0000313" key="9">
    <source>
        <dbReference type="Proteomes" id="UP000503462"/>
    </source>
</evidence>
<reference evidence="8 9" key="1">
    <citation type="journal article" date="2016" name="Sci. Rep.">
        <title>Peltaster fructicola genome reveals evolution from an invasive phytopathogen to an ectophytic parasite.</title>
        <authorList>
            <person name="Xu C."/>
            <person name="Chen H."/>
            <person name="Gleason M.L."/>
            <person name="Xu J.R."/>
            <person name="Liu H."/>
            <person name="Zhang R."/>
            <person name="Sun G."/>
        </authorList>
    </citation>
    <scope>NUCLEOTIDE SEQUENCE [LARGE SCALE GENOMIC DNA]</scope>
    <source>
        <strain evidence="8 9">LNHT1506</strain>
    </source>
</reference>
<keyword evidence="3 7" id="KW-0812">Transmembrane</keyword>
<evidence type="ECO:0000256" key="7">
    <source>
        <dbReference type="SAM" id="Phobius"/>
    </source>
</evidence>
<evidence type="ECO:0000256" key="2">
    <source>
        <dbReference type="ARBA" id="ARBA00022448"/>
    </source>
</evidence>
<dbReference type="PANTHER" id="PTHR19432:SF76">
    <property type="entry name" value="TRANSPORTER, PUTATIVE (EUROFUNG)-RELATED"/>
    <property type="match status" value="1"/>
</dbReference>
<feature type="compositionally biased region" description="Basic and acidic residues" evidence="6">
    <location>
        <begin position="31"/>
        <end position="44"/>
    </location>
</feature>
<feature type="transmembrane region" description="Helical" evidence="7">
    <location>
        <begin position="93"/>
        <end position="110"/>
    </location>
</feature>
<evidence type="ECO:0008006" key="10">
    <source>
        <dbReference type="Google" id="ProtNLM"/>
    </source>
</evidence>
<dbReference type="Gene3D" id="1.20.1250.20">
    <property type="entry name" value="MFS general substrate transporter like domains"/>
    <property type="match status" value="1"/>
</dbReference>
<feature type="transmembrane region" description="Helical" evidence="7">
    <location>
        <begin position="162"/>
        <end position="180"/>
    </location>
</feature>
<dbReference type="PANTHER" id="PTHR19432">
    <property type="entry name" value="SUGAR TRANSPORTER"/>
    <property type="match status" value="1"/>
</dbReference>
<evidence type="ECO:0000256" key="4">
    <source>
        <dbReference type="ARBA" id="ARBA00022989"/>
    </source>
</evidence>
<dbReference type="Pfam" id="PF13347">
    <property type="entry name" value="MFS_2"/>
    <property type="match status" value="1"/>
</dbReference>
<comment type="subcellular location">
    <subcellularLocation>
        <location evidence="1">Membrane</location>
        <topology evidence="1">Multi-pass membrane protein</topology>
    </subcellularLocation>
</comment>
<keyword evidence="5 7" id="KW-0472">Membrane</keyword>
<dbReference type="InterPro" id="IPR036259">
    <property type="entry name" value="MFS_trans_sf"/>
</dbReference>
<name>A0A6H0XV71_9PEZI</name>
<keyword evidence="4 7" id="KW-1133">Transmembrane helix</keyword>
<dbReference type="AlphaFoldDB" id="A0A6H0XV71"/>
<dbReference type="EMBL" id="CP051141">
    <property type="protein sequence ID" value="QIW98585.1"/>
    <property type="molecule type" value="Genomic_DNA"/>
</dbReference>